<reference evidence="1 2" key="1">
    <citation type="submission" date="2017-06" db="EMBL/GenBank/DDBJ databases">
        <authorList>
            <person name="Kim H.J."/>
            <person name="Triplett B.A."/>
        </authorList>
    </citation>
    <scope>NUCLEOTIDE SEQUENCE [LARGE SCALE GENOMIC DNA]</scope>
    <source>
        <strain evidence="1 2">U15</strain>
    </source>
</reference>
<evidence type="ECO:0008006" key="3">
    <source>
        <dbReference type="Google" id="ProtNLM"/>
    </source>
</evidence>
<dbReference type="AlphaFoldDB" id="A0A239IGJ7"/>
<evidence type="ECO:0000313" key="2">
    <source>
        <dbReference type="Proteomes" id="UP000198284"/>
    </source>
</evidence>
<dbReference type="InterPro" id="IPR025293">
    <property type="entry name" value="YfiR/HmsC-like"/>
</dbReference>
<accession>A0A239IGJ7</accession>
<dbReference type="EMBL" id="FZOT01000009">
    <property type="protein sequence ID" value="SNS91534.1"/>
    <property type="molecule type" value="Genomic_DNA"/>
</dbReference>
<dbReference type="RefSeq" id="WP_089399998.1">
    <property type="nucleotide sequence ID" value="NZ_FZOT01000009.1"/>
</dbReference>
<dbReference type="OrthoDB" id="277577at2"/>
<organism evidence="1 2">
    <name type="scientific">Noviherbaspirillum humi</name>
    <dbReference type="NCBI Taxonomy" id="1688639"/>
    <lineage>
        <taxon>Bacteria</taxon>
        <taxon>Pseudomonadati</taxon>
        <taxon>Pseudomonadota</taxon>
        <taxon>Betaproteobacteria</taxon>
        <taxon>Burkholderiales</taxon>
        <taxon>Oxalobacteraceae</taxon>
        <taxon>Noviherbaspirillum</taxon>
    </lineage>
</organism>
<gene>
    <name evidence="1" type="ORF">SAMN06265795_10957</name>
</gene>
<dbReference type="Proteomes" id="UP000198284">
    <property type="component" value="Unassembled WGS sequence"/>
</dbReference>
<evidence type="ECO:0000313" key="1">
    <source>
        <dbReference type="EMBL" id="SNS91534.1"/>
    </source>
</evidence>
<dbReference type="Pfam" id="PF13689">
    <property type="entry name" value="DUF4154"/>
    <property type="match status" value="1"/>
</dbReference>
<protein>
    <recommendedName>
        <fullName evidence="3">DUF4154 domain-containing protein</fullName>
    </recommendedName>
</protein>
<proteinExistence type="predicted"/>
<keyword evidence="2" id="KW-1185">Reference proteome</keyword>
<sequence>MLVHPPYGRRAAPGRGPAWLLQTALLLALALGMPPLQAQLAPPPEASVPSGATVEQRVKAASLYRFPGYVEWPAWSFPDAAAPYIVGVAGAPEIAQELGAISAGRTVNNRPLQVRRLKAGEALAGIHLLFIGRDEQARQGAWLQAAQKLPVLTVTESEPGLAQDSMINFRLADERVRFEVNLDAVERSELRVSSRMLSVALSVHKGARP</sequence>
<name>A0A239IGJ7_9BURK</name>